<evidence type="ECO:0000313" key="2">
    <source>
        <dbReference type="Proteomes" id="UP001152795"/>
    </source>
</evidence>
<dbReference type="EMBL" id="CACRXK020004464">
    <property type="protein sequence ID" value="CAB4002834.1"/>
    <property type="molecule type" value="Genomic_DNA"/>
</dbReference>
<evidence type="ECO:0000313" key="1">
    <source>
        <dbReference type="EMBL" id="CAB4002834.1"/>
    </source>
</evidence>
<proteinExistence type="predicted"/>
<protein>
    <submittedName>
        <fullName evidence="1">Uncharacterized protein</fullName>
    </submittedName>
</protein>
<gene>
    <name evidence="1" type="ORF">PACLA_8A044981</name>
</gene>
<reference evidence="1" key="1">
    <citation type="submission" date="2020-04" db="EMBL/GenBank/DDBJ databases">
        <authorList>
            <person name="Alioto T."/>
            <person name="Alioto T."/>
            <person name="Gomez Garrido J."/>
        </authorList>
    </citation>
    <scope>NUCLEOTIDE SEQUENCE</scope>
    <source>
        <strain evidence="1">A484AB</strain>
    </source>
</reference>
<comment type="caution">
    <text evidence="1">The sequence shown here is derived from an EMBL/GenBank/DDBJ whole genome shotgun (WGS) entry which is preliminary data.</text>
</comment>
<accession>A0A6S7HCT5</accession>
<keyword evidence="2" id="KW-1185">Reference proteome</keyword>
<dbReference type="Proteomes" id="UP001152795">
    <property type="component" value="Unassembled WGS sequence"/>
</dbReference>
<sequence length="258" mass="29438">MTNIKEDVQAKVKSPEVYIVARSGSSDAEQLAYIDTQRECLEDMGSKLTTNSGTNVTDKMRYFHGDSLARECECGQQKGVDAKWALWSKKFFGKNFKPLQKLKKQELITELHPRGIFEGETKSELEKVLQYEMHGVQQVPVLLYNTPTTSLELINCENYEILSFETLHDIGKHIENVLTELPAHLPAEEAKDVEEVINLSMEGKDTKRTFDYRHAIVILAQHSVKISSHRVQQLLTSLVEIQRLAYSSENERTPKSIQ</sequence>
<dbReference type="AlphaFoldDB" id="A0A6S7HCT5"/>
<organism evidence="1 2">
    <name type="scientific">Paramuricea clavata</name>
    <name type="common">Red gorgonian</name>
    <name type="synonym">Violescent sea-whip</name>
    <dbReference type="NCBI Taxonomy" id="317549"/>
    <lineage>
        <taxon>Eukaryota</taxon>
        <taxon>Metazoa</taxon>
        <taxon>Cnidaria</taxon>
        <taxon>Anthozoa</taxon>
        <taxon>Octocorallia</taxon>
        <taxon>Malacalcyonacea</taxon>
        <taxon>Plexauridae</taxon>
        <taxon>Paramuricea</taxon>
    </lineage>
</organism>
<name>A0A6S7HCT5_PARCT</name>
<dbReference type="OrthoDB" id="5986221at2759"/>